<evidence type="ECO:0000313" key="7">
    <source>
        <dbReference type="Proteomes" id="UP000230052"/>
    </source>
</evidence>
<evidence type="ECO:0000313" key="6">
    <source>
        <dbReference type="EMBL" id="PIU41723.1"/>
    </source>
</evidence>
<evidence type="ECO:0008006" key="8">
    <source>
        <dbReference type="Google" id="ProtNLM"/>
    </source>
</evidence>
<dbReference type="Pfam" id="PF00146">
    <property type="entry name" value="NADHdh"/>
    <property type="match status" value="1"/>
</dbReference>
<feature type="transmembrane region" description="Helical" evidence="5">
    <location>
        <begin position="143"/>
        <end position="162"/>
    </location>
</feature>
<feature type="transmembrane region" description="Helical" evidence="5">
    <location>
        <begin position="6"/>
        <end position="26"/>
    </location>
</feature>
<accession>A0A2J0L0U7</accession>
<dbReference type="PROSITE" id="PS00668">
    <property type="entry name" value="COMPLEX1_ND1_2"/>
    <property type="match status" value="1"/>
</dbReference>
<dbReference type="AlphaFoldDB" id="A0A2J0L0U7"/>
<comment type="caution">
    <text evidence="6">The sequence shown here is derived from an EMBL/GenBank/DDBJ whole genome shotgun (WGS) entry which is preliminary data.</text>
</comment>
<comment type="subcellular location">
    <subcellularLocation>
        <location evidence="1">Membrane</location>
        <topology evidence="1">Multi-pass membrane protein</topology>
    </subcellularLocation>
</comment>
<gene>
    <name evidence="6" type="ORF">COS99_03955</name>
</gene>
<feature type="transmembrane region" description="Helical" evidence="5">
    <location>
        <begin position="66"/>
        <end position="89"/>
    </location>
</feature>
<dbReference type="GO" id="GO:0005886">
    <property type="term" value="C:plasma membrane"/>
    <property type="evidence" value="ECO:0007669"/>
    <property type="project" value="TreeGrafter"/>
</dbReference>
<evidence type="ECO:0000256" key="2">
    <source>
        <dbReference type="ARBA" id="ARBA00022692"/>
    </source>
</evidence>
<feature type="transmembrane region" description="Helical" evidence="5">
    <location>
        <begin position="256"/>
        <end position="273"/>
    </location>
</feature>
<proteinExistence type="predicted"/>
<evidence type="ECO:0000256" key="4">
    <source>
        <dbReference type="ARBA" id="ARBA00023136"/>
    </source>
</evidence>
<feature type="transmembrane region" description="Helical" evidence="5">
    <location>
        <begin position="174"/>
        <end position="192"/>
    </location>
</feature>
<reference evidence="6 7" key="1">
    <citation type="submission" date="2017-09" db="EMBL/GenBank/DDBJ databases">
        <title>Depth-based differentiation of microbial function through sediment-hosted aquifers and enrichment of novel symbionts in the deep terrestrial subsurface.</title>
        <authorList>
            <person name="Probst A.J."/>
            <person name="Ladd B."/>
            <person name="Jarett J.K."/>
            <person name="Geller-Mcgrath D.E."/>
            <person name="Sieber C.M."/>
            <person name="Emerson J.B."/>
            <person name="Anantharaman K."/>
            <person name="Thomas B.C."/>
            <person name="Malmstrom R."/>
            <person name="Stieglmeier M."/>
            <person name="Klingl A."/>
            <person name="Woyke T."/>
            <person name="Ryan C.M."/>
            <person name="Banfield J.F."/>
        </authorList>
    </citation>
    <scope>NUCLEOTIDE SEQUENCE [LARGE SCALE GENOMIC DNA]</scope>
    <source>
        <strain evidence="6">CG07_land_8_20_14_0_80_42_15</strain>
    </source>
</reference>
<feature type="transmembrane region" description="Helical" evidence="5">
    <location>
        <begin position="231"/>
        <end position="250"/>
    </location>
</feature>
<evidence type="ECO:0000256" key="1">
    <source>
        <dbReference type="ARBA" id="ARBA00004141"/>
    </source>
</evidence>
<protein>
    <recommendedName>
        <fullName evidence="8">NADH-quinone oxidoreductase subunit H</fullName>
    </recommendedName>
</protein>
<evidence type="ECO:0000256" key="3">
    <source>
        <dbReference type="ARBA" id="ARBA00022989"/>
    </source>
</evidence>
<dbReference type="InterPro" id="IPR052561">
    <property type="entry name" value="ComplexI_Subunit1"/>
</dbReference>
<sequence length="308" mass="33558">MKNLLYFLIFPGFLFTAICGLVASWVDRKLTARLQWRVGPPWYQPFIDILKLLGKETIVPKGASKLTFLSAPLVSLASVTLVSTIVWMVDLNPSKSFVGDIIVVIYLLTIPSIGLMIGGFASRNPLASLGASREMKLILSYELPFLLAIIVPIIKTSGAIRIGELLTYQLGNGLIVKNLSGMIAFFVVIFVLQAKLSLAPFDIPEAETELMSGPIVEYSGAPLAIIKLTKAMMLFTLPIFLIVMFLGGISTDGINIVWGISKYIGLLALVSIIKNTNPRLRVDQALKFFWGPLTVLAIIAVVLACMGL</sequence>
<dbReference type="PANTHER" id="PTHR43359">
    <property type="entry name" value="FORMATE HYDROGENLYASE SUBUNIT 4"/>
    <property type="match status" value="1"/>
</dbReference>
<organism evidence="6 7">
    <name type="scientific">Candidatus Aquitaenariimonas noxiae</name>
    <dbReference type="NCBI Taxonomy" id="1974741"/>
    <lineage>
        <taxon>Bacteria</taxon>
        <taxon>Pseudomonadati</taxon>
        <taxon>Candidatus Omnitrophota</taxon>
        <taxon>Candidatus Aquitaenariimonas</taxon>
    </lineage>
</organism>
<name>A0A2J0L0U7_9BACT</name>
<dbReference type="PANTHER" id="PTHR43359:SF1">
    <property type="entry name" value="FORMATE HYDROGENLYASE SUBUNIT 4-RELATED"/>
    <property type="match status" value="1"/>
</dbReference>
<feature type="transmembrane region" description="Helical" evidence="5">
    <location>
        <begin position="285"/>
        <end position="304"/>
    </location>
</feature>
<keyword evidence="4 5" id="KW-0472">Membrane</keyword>
<evidence type="ECO:0000256" key="5">
    <source>
        <dbReference type="SAM" id="Phobius"/>
    </source>
</evidence>
<keyword evidence="3 5" id="KW-1133">Transmembrane helix</keyword>
<dbReference type="InterPro" id="IPR018086">
    <property type="entry name" value="NADH_UbQ_OxRdtase_su1_CS"/>
</dbReference>
<dbReference type="InterPro" id="IPR001694">
    <property type="entry name" value="NADH_UbQ_OxRdtase_su1/FPO"/>
</dbReference>
<feature type="transmembrane region" description="Helical" evidence="5">
    <location>
        <begin position="101"/>
        <end position="122"/>
    </location>
</feature>
<dbReference type="Proteomes" id="UP000230052">
    <property type="component" value="Unassembled WGS sequence"/>
</dbReference>
<keyword evidence="2 5" id="KW-0812">Transmembrane</keyword>
<dbReference type="EMBL" id="PEWV01000037">
    <property type="protein sequence ID" value="PIU41723.1"/>
    <property type="molecule type" value="Genomic_DNA"/>
</dbReference>